<reference evidence="2" key="1">
    <citation type="submission" date="2022-02" db="EMBL/GenBank/DDBJ databases">
        <title>Coral-associated bacteria.</title>
        <authorList>
            <person name="Tang K."/>
            <person name="Wang X."/>
        </authorList>
    </citation>
    <scope>NUCLEOTIDE SEQUENCE</scope>
    <source>
        <strain evidence="2">SCSIO 43006</strain>
    </source>
</reference>
<sequence>MHLVSTDVPAGFADLTKPQRIVADLYYGGRSLGSALIIAEPEFVRFVEPEEAIKLLPVSLNPERLLLSLQASLEKNSERICRDNSQTDCGFINPEYFAVIYDEERYRLDVFFSPELLPQQEALTDRYLPPASNSFSIVQNISGSWSGAQSDEVDSNTQTTLSATSIIGFGESAIYGDWYTANEIGTRVSSLHWERDFRGKAYSLGLLQPKGNFSTFQSLHRLYGFELRDSQYSRTDIGYQHSALVEINMPVRGRVELYRDGRMIHSDLMEAGNHLLDTTTLPHGAYNIEIRIYDEAGRLINNTTEFFTKDSQLPAPGEWRWSLQGGMPVKPEISSGMPDHYQQELLQGYIARRLSKNFGVFSTLAATEGQQFMEVGGRWVSSYLELSPSFAKESNGIDAYKLQALIKTPYAMLSAYRIKIDEQRIDLKPDRYTLLSNRLSQNNISLRAPLFGGNLSIRRSKRDRSPRSYTDSLSLDNQLSEAQELRTLEYRRNIFRGRKWQATANLSYSDADGEKFTLLSIELLHNNKNWQNSISFRGENQQSSGNNQYFEVNSRWRDADRWAAEVNQDFTIEATPEDYYLRSYSRLSGHYGFISSTISHSDVNNSRSTNYIGSFNTNIIATKDHMAWGGEHSLESAIIVDIEGSQRENFEVLIDGNRHGYAKGEKKSVINLRPFQSYNISLRPLGDGFFHYRENTDQVTLYPGSVTTATYKIQPVYLTIGRVMAKGQGLDNVLVSIEGESTLTDSFGVFQLEIPLSDEPPSHLEVTWLDCNAKVEVVESSEDWLNLGVIDESSANCQISQTAKTNDTQ</sequence>
<keyword evidence="3" id="KW-1185">Reference proteome</keyword>
<protein>
    <submittedName>
        <fullName evidence="2">TcfC E-set like domain-containing protein</fullName>
    </submittedName>
</protein>
<feature type="domain" description="Pilus assembly protein E-set like" evidence="1">
    <location>
        <begin position="245"/>
        <end position="309"/>
    </location>
</feature>
<organism evidence="2 3">
    <name type="scientific">Microbulbifer variabilis</name>
    <dbReference type="NCBI Taxonomy" id="266805"/>
    <lineage>
        <taxon>Bacteria</taxon>
        <taxon>Pseudomonadati</taxon>
        <taxon>Pseudomonadota</taxon>
        <taxon>Gammaproteobacteria</taxon>
        <taxon>Cellvibrionales</taxon>
        <taxon>Microbulbiferaceae</taxon>
        <taxon>Microbulbifer</taxon>
    </lineage>
</organism>
<dbReference type="Pfam" id="PF16967">
    <property type="entry name" value="TcfC"/>
    <property type="match status" value="1"/>
</dbReference>
<dbReference type="RefSeq" id="WP_252084706.1">
    <property type="nucleotide sequence ID" value="NZ_CP092418.1"/>
</dbReference>
<proteinExistence type="predicted"/>
<accession>A0ABY4VDY8</accession>
<evidence type="ECO:0000259" key="1">
    <source>
        <dbReference type="Pfam" id="PF16967"/>
    </source>
</evidence>
<evidence type="ECO:0000313" key="3">
    <source>
        <dbReference type="Proteomes" id="UP001055658"/>
    </source>
</evidence>
<dbReference type="Proteomes" id="UP001055658">
    <property type="component" value="Chromosome"/>
</dbReference>
<evidence type="ECO:0000313" key="2">
    <source>
        <dbReference type="EMBL" id="USD22347.1"/>
    </source>
</evidence>
<gene>
    <name evidence="2" type="ORF">MJO52_04235</name>
</gene>
<dbReference type="EMBL" id="CP092418">
    <property type="protein sequence ID" value="USD22347.1"/>
    <property type="molecule type" value="Genomic_DNA"/>
</dbReference>
<name>A0ABY4VDY8_9GAMM</name>
<dbReference type="InterPro" id="IPR032636">
    <property type="entry name" value="Pilus_assem_E-set-like_dom"/>
</dbReference>